<feature type="compositionally biased region" description="Basic and acidic residues" evidence="5">
    <location>
        <begin position="40"/>
        <end position="51"/>
    </location>
</feature>
<dbReference type="Proteomes" id="UP000053599">
    <property type="component" value="Unassembled WGS sequence"/>
</dbReference>
<evidence type="ECO:0000259" key="6">
    <source>
        <dbReference type="Pfam" id="PF00174"/>
    </source>
</evidence>
<dbReference type="EMBL" id="KN846951">
    <property type="protein sequence ID" value="KIV87687.1"/>
    <property type="molecule type" value="Genomic_DNA"/>
</dbReference>
<dbReference type="InterPro" id="IPR000572">
    <property type="entry name" value="OxRdtase_Mopterin-bd_dom"/>
</dbReference>
<evidence type="ECO:0000313" key="9">
    <source>
        <dbReference type="Proteomes" id="UP000053599"/>
    </source>
</evidence>
<dbReference type="GO" id="GO:0008482">
    <property type="term" value="F:sulfite oxidase activity"/>
    <property type="evidence" value="ECO:0007669"/>
    <property type="project" value="TreeGrafter"/>
</dbReference>
<dbReference type="AlphaFoldDB" id="A0A0D1YYK5"/>
<evidence type="ECO:0000259" key="7">
    <source>
        <dbReference type="Pfam" id="PF03404"/>
    </source>
</evidence>
<keyword evidence="2" id="KW-0500">Molybdenum</keyword>
<gene>
    <name evidence="8" type="ORF">PV11_03218</name>
</gene>
<dbReference type="GO" id="GO:0030151">
    <property type="term" value="F:molybdenum ion binding"/>
    <property type="evidence" value="ECO:0007669"/>
    <property type="project" value="InterPro"/>
</dbReference>
<proteinExistence type="predicted"/>
<keyword evidence="3" id="KW-0479">Metal-binding</keyword>
<accession>A0A0D1YYK5</accession>
<dbReference type="GO" id="GO:0006790">
    <property type="term" value="P:sulfur compound metabolic process"/>
    <property type="evidence" value="ECO:0007669"/>
    <property type="project" value="TreeGrafter"/>
</dbReference>
<dbReference type="STRING" id="1016849.A0A0D1YYK5"/>
<protein>
    <recommendedName>
        <fullName evidence="10">Sulfite oxidase</fullName>
    </recommendedName>
</protein>
<feature type="domain" description="Moybdenum cofactor oxidoreductase dimerisation" evidence="7">
    <location>
        <begin position="400"/>
        <end position="521"/>
    </location>
</feature>
<dbReference type="PANTHER" id="PTHR19372">
    <property type="entry name" value="SULFITE REDUCTASE"/>
    <property type="match status" value="1"/>
</dbReference>
<evidence type="ECO:0000313" key="8">
    <source>
        <dbReference type="EMBL" id="KIV87687.1"/>
    </source>
</evidence>
<sequence>MHTDVRAREIPHHVQPNDEWKLEQGLAAWELPIRDQTLPEGHRDQAVKADQDSESDTDADKADDIAGEDDPDVLFAEEREGWRGYVEWENYPDKKAKAHKILINNEFPPPPEFQLGPIPDTNPVLEGVRWKMWHKAIGGPLTSVPEESWLRVIQEKHPDMLHLLQFPYNGEPPKRLVTAKPVTPNPLHFIRNHGGVPDIDPEKWELKMDGLVKNPRTFTLAELQNEEIFPRMEKLVTIQCSGTRRIEQIQMYAGEGDEMINAPWAEGAIGTARYVGVSLKKVIKACGGMAEGGKHLEFYGADTYFKQNEVMNYLVSVPWSKVKANEVMLVWGMNGEPLPKIHGFPVRMVVMGYIGARSCKWVYRIKALPHPSRAPVQSKEYLYFNQQVGKHNQLPTMGIQIQEMPVSSAIMSPWAKQVVIHEGRIDMKGWAYSGGGRWPERVEVSADGGFSWYDVPPENLSKKHKWAWRTWEYSLPCEVEGWIELVVRCWDNSINTQPLDVRSSWNWGLHVTQSCHRVKIYSVNKSRLMTRRRLNDFAKQGESLVPLTRPTDFPTISMDEYEEYWAKHEPRDVDE</sequence>
<comment type="cofactor">
    <cofactor evidence="1">
        <name>Mo-molybdopterin</name>
        <dbReference type="ChEBI" id="CHEBI:71302"/>
    </cofactor>
</comment>
<dbReference type="Pfam" id="PF03404">
    <property type="entry name" value="Mo-co_dimer"/>
    <property type="match status" value="1"/>
</dbReference>
<dbReference type="SUPFAM" id="SSF81296">
    <property type="entry name" value="E set domains"/>
    <property type="match status" value="1"/>
</dbReference>
<name>A0A0D1YYK5_9EURO</name>
<dbReference type="GO" id="GO:0043546">
    <property type="term" value="F:molybdopterin cofactor binding"/>
    <property type="evidence" value="ECO:0007669"/>
    <property type="project" value="TreeGrafter"/>
</dbReference>
<dbReference type="GO" id="GO:0005739">
    <property type="term" value="C:mitochondrion"/>
    <property type="evidence" value="ECO:0007669"/>
    <property type="project" value="TreeGrafter"/>
</dbReference>
<dbReference type="InterPro" id="IPR005066">
    <property type="entry name" value="MoCF_OxRdtse_dimer"/>
</dbReference>
<evidence type="ECO:0000256" key="4">
    <source>
        <dbReference type="ARBA" id="ARBA00023002"/>
    </source>
</evidence>
<reference evidence="8 9" key="1">
    <citation type="submission" date="2015-01" db="EMBL/GenBank/DDBJ databases">
        <title>The Genome Sequence of Exophiala sideris CBS121828.</title>
        <authorList>
            <consortium name="The Broad Institute Genomics Platform"/>
            <person name="Cuomo C."/>
            <person name="de Hoog S."/>
            <person name="Gorbushina A."/>
            <person name="Stielow B."/>
            <person name="Teixiera M."/>
            <person name="Abouelleil A."/>
            <person name="Chapman S.B."/>
            <person name="Priest M."/>
            <person name="Young S.K."/>
            <person name="Wortman J."/>
            <person name="Nusbaum C."/>
            <person name="Birren B."/>
        </authorList>
    </citation>
    <scope>NUCLEOTIDE SEQUENCE [LARGE SCALE GENOMIC DNA]</scope>
    <source>
        <strain evidence="8 9">CBS 121828</strain>
    </source>
</reference>
<organism evidence="8 9">
    <name type="scientific">Exophiala sideris</name>
    <dbReference type="NCBI Taxonomy" id="1016849"/>
    <lineage>
        <taxon>Eukaryota</taxon>
        <taxon>Fungi</taxon>
        <taxon>Dikarya</taxon>
        <taxon>Ascomycota</taxon>
        <taxon>Pezizomycotina</taxon>
        <taxon>Eurotiomycetes</taxon>
        <taxon>Chaetothyriomycetidae</taxon>
        <taxon>Chaetothyriales</taxon>
        <taxon>Herpotrichiellaceae</taxon>
        <taxon>Exophiala</taxon>
    </lineage>
</organism>
<dbReference type="CDD" id="cd02110">
    <property type="entry name" value="SO_family_Moco_dimer"/>
    <property type="match status" value="1"/>
</dbReference>
<dbReference type="SUPFAM" id="SSF56524">
    <property type="entry name" value="Oxidoreductase molybdopterin-binding domain"/>
    <property type="match status" value="1"/>
</dbReference>
<dbReference type="InterPro" id="IPR008335">
    <property type="entry name" value="Mopterin_OxRdtase_euk"/>
</dbReference>
<evidence type="ECO:0008006" key="10">
    <source>
        <dbReference type="Google" id="ProtNLM"/>
    </source>
</evidence>
<evidence type="ECO:0000256" key="3">
    <source>
        <dbReference type="ARBA" id="ARBA00022723"/>
    </source>
</evidence>
<feature type="domain" description="Oxidoreductase molybdopterin-binding" evidence="6">
    <location>
        <begin position="193"/>
        <end position="374"/>
    </location>
</feature>
<feature type="region of interest" description="Disordered" evidence="5">
    <location>
        <begin position="33"/>
        <end position="72"/>
    </location>
</feature>
<dbReference type="Pfam" id="PF00174">
    <property type="entry name" value="Oxidored_molyb"/>
    <property type="match status" value="1"/>
</dbReference>
<dbReference type="InterPro" id="IPR014756">
    <property type="entry name" value="Ig_E-set"/>
</dbReference>
<dbReference type="Gene3D" id="2.60.40.650">
    <property type="match status" value="1"/>
</dbReference>
<dbReference type="Gene3D" id="3.90.420.10">
    <property type="entry name" value="Oxidoreductase, molybdopterin-binding domain"/>
    <property type="match status" value="1"/>
</dbReference>
<dbReference type="OrthoDB" id="10051395at2759"/>
<dbReference type="InterPro" id="IPR036374">
    <property type="entry name" value="OxRdtase_Mopterin-bd_sf"/>
</dbReference>
<dbReference type="PANTHER" id="PTHR19372:SF6">
    <property type="entry name" value="SULFITE OXIDASE"/>
    <property type="match status" value="1"/>
</dbReference>
<evidence type="ECO:0000256" key="1">
    <source>
        <dbReference type="ARBA" id="ARBA00001924"/>
    </source>
</evidence>
<keyword evidence="4" id="KW-0560">Oxidoreductase</keyword>
<dbReference type="FunFam" id="3.90.420.10:FF:000002">
    <property type="entry name" value="sulfite oxidase, mitochondrial"/>
    <property type="match status" value="1"/>
</dbReference>
<dbReference type="GO" id="GO:0020037">
    <property type="term" value="F:heme binding"/>
    <property type="evidence" value="ECO:0007669"/>
    <property type="project" value="TreeGrafter"/>
</dbReference>
<evidence type="ECO:0000256" key="5">
    <source>
        <dbReference type="SAM" id="MobiDB-lite"/>
    </source>
</evidence>
<evidence type="ECO:0000256" key="2">
    <source>
        <dbReference type="ARBA" id="ARBA00022505"/>
    </source>
</evidence>
<dbReference type="PRINTS" id="PR00407">
    <property type="entry name" value="EUMOPTERIN"/>
</dbReference>